<dbReference type="Pfam" id="PF07859">
    <property type="entry name" value="Abhydrolase_3"/>
    <property type="match status" value="1"/>
</dbReference>
<protein>
    <recommendedName>
        <fullName evidence="3">Alpha/beta hydrolase fold-3 domain-containing protein</fullName>
    </recommendedName>
</protein>
<feature type="coiled-coil region" evidence="2">
    <location>
        <begin position="268"/>
        <end position="295"/>
    </location>
</feature>
<dbReference type="SUPFAM" id="SSF53474">
    <property type="entry name" value="alpha/beta-Hydrolases"/>
    <property type="match status" value="1"/>
</dbReference>
<name>V7D027_PHAVU</name>
<dbReference type="InterPro" id="IPR050466">
    <property type="entry name" value="Carboxylest/Gibb_receptor"/>
</dbReference>
<gene>
    <name evidence="4" type="ORF">PHAVU_001G198900g</name>
</gene>
<evidence type="ECO:0000259" key="3">
    <source>
        <dbReference type="Pfam" id="PF07859"/>
    </source>
</evidence>
<keyword evidence="5" id="KW-1185">Reference proteome</keyword>
<organism evidence="4 5">
    <name type="scientific">Phaseolus vulgaris</name>
    <name type="common">Kidney bean</name>
    <name type="synonym">French bean</name>
    <dbReference type="NCBI Taxonomy" id="3885"/>
    <lineage>
        <taxon>Eukaryota</taxon>
        <taxon>Viridiplantae</taxon>
        <taxon>Streptophyta</taxon>
        <taxon>Embryophyta</taxon>
        <taxon>Tracheophyta</taxon>
        <taxon>Spermatophyta</taxon>
        <taxon>Magnoliopsida</taxon>
        <taxon>eudicotyledons</taxon>
        <taxon>Gunneridae</taxon>
        <taxon>Pentapetalae</taxon>
        <taxon>rosids</taxon>
        <taxon>fabids</taxon>
        <taxon>Fabales</taxon>
        <taxon>Fabaceae</taxon>
        <taxon>Papilionoideae</taxon>
        <taxon>50 kb inversion clade</taxon>
        <taxon>NPAAA clade</taxon>
        <taxon>indigoferoid/millettioid clade</taxon>
        <taxon>Phaseoleae</taxon>
        <taxon>Phaseolus</taxon>
    </lineage>
</organism>
<dbReference type="InterPro" id="IPR013094">
    <property type="entry name" value="AB_hydrolase_3"/>
</dbReference>
<dbReference type="EMBL" id="CM002288">
    <property type="protein sequence ID" value="ESW35008.1"/>
    <property type="molecule type" value="Genomic_DNA"/>
</dbReference>
<dbReference type="OrthoDB" id="408631at2759"/>
<keyword evidence="2" id="KW-0175">Coiled coil</keyword>
<dbReference type="OMA" id="HNSIPPE"/>
<accession>V7D027</accession>
<dbReference type="Gene3D" id="3.40.50.1820">
    <property type="entry name" value="alpha/beta hydrolase"/>
    <property type="match status" value="1"/>
</dbReference>
<comment type="similarity">
    <text evidence="1">Belongs to the 'GDXG' lipolytic enzyme family.</text>
</comment>
<evidence type="ECO:0000256" key="2">
    <source>
        <dbReference type="SAM" id="Coils"/>
    </source>
</evidence>
<evidence type="ECO:0000313" key="5">
    <source>
        <dbReference type="Proteomes" id="UP000000226"/>
    </source>
</evidence>
<evidence type="ECO:0000256" key="1">
    <source>
        <dbReference type="ARBA" id="ARBA00010515"/>
    </source>
</evidence>
<dbReference type="eggNOG" id="KOG1515">
    <property type="taxonomic scope" value="Eukaryota"/>
</dbReference>
<dbReference type="PANTHER" id="PTHR23024:SF406">
    <property type="entry name" value="CARBOXYLESTERASE 15-RELATED"/>
    <property type="match status" value="1"/>
</dbReference>
<dbReference type="InterPro" id="IPR029058">
    <property type="entry name" value="AB_hydrolase_fold"/>
</dbReference>
<proteinExistence type="inferred from homology"/>
<dbReference type="Gramene" id="ESW35008">
    <property type="protein sequence ID" value="ESW35008"/>
    <property type="gene ID" value="PHAVU_001G198900g"/>
</dbReference>
<evidence type="ECO:0000313" key="4">
    <source>
        <dbReference type="EMBL" id="ESW35008.1"/>
    </source>
</evidence>
<dbReference type="GO" id="GO:0016787">
    <property type="term" value="F:hydrolase activity"/>
    <property type="evidence" value="ECO:0007669"/>
    <property type="project" value="InterPro"/>
</dbReference>
<feature type="domain" description="Alpha/beta hydrolase fold-3" evidence="3">
    <location>
        <begin position="74"/>
        <end position="302"/>
    </location>
</feature>
<dbReference type="PANTHER" id="PTHR23024">
    <property type="entry name" value="ARYLACETAMIDE DEACETYLASE"/>
    <property type="match status" value="1"/>
</dbReference>
<reference evidence="5" key="1">
    <citation type="journal article" date="2014" name="Nat. Genet.">
        <title>A reference genome for common bean and genome-wide analysis of dual domestications.</title>
        <authorList>
            <person name="Schmutz J."/>
            <person name="McClean P.E."/>
            <person name="Mamidi S."/>
            <person name="Wu G.A."/>
            <person name="Cannon S.B."/>
            <person name="Grimwood J."/>
            <person name="Jenkins J."/>
            <person name="Shu S."/>
            <person name="Song Q."/>
            <person name="Chavarro C."/>
            <person name="Torres-Torres M."/>
            <person name="Geffroy V."/>
            <person name="Moghaddam S.M."/>
            <person name="Gao D."/>
            <person name="Abernathy B."/>
            <person name="Barry K."/>
            <person name="Blair M."/>
            <person name="Brick M.A."/>
            <person name="Chovatia M."/>
            <person name="Gepts P."/>
            <person name="Goodstein D.M."/>
            <person name="Gonzales M."/>
            <person name="Hellsten U."/>
            <person name="Hyten D.L."/>
            <person name="Jia G."/>
            <person name="Kelly J.D."/>
            <person name="Kudrna D."/>
            <person name="Lee R."/>
            <person name="Richard M.M."/>
            <person name="Miklas P.N."/>
            <person name="Osorno J.M."/>
            <person name="Rodrigues J."/>
            <person name="Thareau V."/>
            <person name="Urrea C.A."/>
            <person name="Wang M."/>
            <person name="Yu Y."/>
            <person name="Zhang M."/>
            <person name="Wing R.A."/>
            <person name="Cregan P.B."/>
            <person name="Rokhsar D.S."/>
            <person name="Jackson S.A."/>
        </authorList>
    </citation>
    <scope>NUCLEOTIDE SEQUENCE [LARGE SCALE GENOMIC DNA]</scope>
    <source>
        <strain evidence="5">cv. G19833</strain>
    </source>
</reference>
<dbReference type="AlphaFoldDB" id="V7D027"/>
<sequence length="340" mass="38349">MGSLPHVVEDCLGFLQLFSDGSVFRSNDIDFKISAVQDHSVTFKDYLFNKRFNLSLRFYKPKHVTLNTKNIPIVIFLHGGGFCFGSRTWPHIHNCCTRLASGLQAAVLSPDYRLAPEHRLPSAVEDAVEAVRWLQRQGLRQKEDENGGDEWLSGDVDFDRVFVVGDSSGGNIAHHLAVRLGSGSSEMDPVRVRGYVLFAPFFGGEVRTKSEEGPAEHMLNLELLDRFWRLSMPFGESRDHPLANPFGPGSPNLEEVKLDPILVIVGSNELLKDRAEEYARRLKELGKDIEYLEFEGCEHGFFTHHSYSSKLAEEVIQILKRFMLQTSTLLEPTCLKNING</sequence>
<dbReference type="SMR" id="V7D027"/>
<dbReference type="Proteomes" id="UP000000226">
    <property type="component" value="Chromosome 1"/>
</dbReference>